<gene>
    <name evidence="1" type="ORF">LT85_2168</name>
</gene>
<reference evidence="2" key="1">
    <citation type="journal article" date="2014" name="Soil Biol. Biochem.">
        <title>Structure and function of bacterial communities in ageing soils: Insights from the Mendocino ecological staircase.</title>
        <authorList>
            <person name="Uroz S."/>
            <person name="Tech J.J."/>
            <person name="Sawaya N.A."/>
            <person name="Frey-Klett P."/>
            <person name="Leveau J.H.J."/>
        </authorList>
    </citation>
    <scope>NUCLEOTIDE SEQUENCE [LARGE SCALE GENOMIC DNA]</scope>
    <source>
        <strain evidence="2">Cal35</strain>
    </source>
</reference>
<dbReference type="Proteomes" id="UP000030302">
    <property type="component" value="Chromosome"/>
</dbReference>
<sequence>MAVGIDIHKANYIACRHNAAMRVICKPCFNPSTNLSEKR</sequence>
<organism evidence="1 2">
    <name type="scientific">Collimonas arenae</name>
    <dbReference type="NCBI Taxonomy" id="279058"/>
    <lineage>
        <taxon>Bacteria</taxon>
        <taxon>Pseudomonadati</taxon>
        <taxon>Pseudomonadota</taxon>
        <taxon>Betaproteobacteria</taxon>
        <taxon>Burkholderiales</taxon>
        <taxon>Oxalobacteraceae</taxon>
        <taxon>Collimonas</taxon>
    </lineage>
</organism>
<dbReference type="AlphaFoldDB" id="A0A0A1F9Z7"/>
<proteinExistence type="predicted"/>
<dbReference type="HOGENOM" id="CLU_3307836_0_0_4"/>
<evidence type="ECO:0000313" key="2">
    <source>
        <dbReference type="Proteomes" id="UP000030302"/>
    </source>
</evidence>
<dbReference type="EMBL" id="CP009962">
    <property type="protein sequence ID" value="AIY41326.1"/>
    <property type="molecule type" value="Genomic_DNA"/>
</dbReference>
<protein>
    <submittedName>
        <fullName evidence="1">Uncharacterized protein</fullName>
    </submittedName>
</protein>
<name>A0A0A1F9Z7_9BURK</name>
<evidence type="ECO:0000313" key="1">
    <source>
        <dbReference type="EMBL" id="AIY41326.1"/>
    </source>
</evidence>
<keyword evidence="2" id="KW-1185">Reference proteome</keyword>
<dbReference type="KEGG" id="care:LT85_2168"/>
<accession>A0A0A1F9Z7</accession>